<protein>
    <submittedName>
        <fullName evidence="1">Uncharacterized protein</fullName>
    </submittedName>
</protein>
<gene>
    <name evidence="1" type="ORF">S40285_09208</name>
</gene>
<reference evidence="1 2" key="1">
    <citation type="journal article" date="2014" name="BMC Genomics">
        <title>Comparative genome sequencing reveals chemotype-specific gene clusters in the toxigenic black mold Stachybotrys.</title>
        <authorList>
            <person name="Semeiks J."/>
            <person name="Borek D."/>
            <person name="Otwinowski Z."/>
            <person name="Grishin N.V."/>
        </authorList>
    </citation>
    <scope>NUCLEOTIDE SEQUENCE [LARGE SCALE GENOMIC DNA]</scope>
    <source>
        <strain evidence="1 2">IBT 40285</strain>
    </source>
</reference>
<accession>A0A084QYN8</accession>
<evidence type="ECO:0000313" key="1">
    <source>
        <dbReference type="EMBL" id="KFA69073.1"/>
    </source>
</evidence>
<evidence type="ECO:0000313" key="2">
    <source>
        <dbReference type="Proteomes" id="UP000028524"/>
    </source>
</evidence>
<dbReference type="AlphaFoldDB" id="A0A084QYN8"/>
<keyword evidence="2" id="KW-1185">Reference proteome</keyword>
<dbReference type="InParanoid" id="A0A084QYN8"/>
<organism evidence="1 2">
    <name type="scientific">Stachybotrys chlorohalonatus (strain IBT 40285)</name>
    <dbReference type="NCBI Taxonomy" id="1283841"/>
    <lineage>
        <taxon>Eukaryota</taxon>
        <taxon>Fungi</taxon>
        <taxon>Dikarya</taxon>
        <taxon>Ascomycota</taxon>
        <taxon>Pezizomycotina</taxon>
        <taxon>Sordariomycetes</taxon>
        <taxon>Hypocreomycetidae</taxon>
        <taxon>Hypocreales</taxon>
        <taxon>Stachybotryaceae</taxon>
        <taxon>Stachybotrys</taxon>
    </lineage>
</organism>
<name>A0A084QYN8_STAC4</name>
<proteinExistence type="predicted"/>
<dbReference type="Proteomes" id="UP000028524">
    <property type="component" value="Unassembled WGS sequence"/>
</dbReference>
<dbReference type="EMBL" id="KL659615">
    <property type="protein sequence ID" value="KFA69073.1"/>
    <property type="molecule type" value="Genomic_DNA"/>
</dbReference>
<dbReference type="HOGENOM" id="CLU_3421420_0_0_1"/>
<sequence>MEFDISVPNLYQGMAAYSRRLTGL</sequence>